<feature type="compositionally biased region" description="Basic and acidic residues" evidence="2">
    <location>
        <begin position="1"/>
        <end position="12"/>
    </location>
</feature>
<protein>
    <recommendedName>
        <fullName evidence="3">PH domain-containing protein</fullName>
    </recommendedName>
</protein>
<feature type="region of interest" description="Disordered" evidence="2">
    <location>
        <begin position="337"/>
        <end position="393"/>
    </location>
</feature>
<evidence type="ECO:0000259" key="3">
    <source>
        <dbReference type="PROSITE" id="PS50003"/>
    </source>
</evidence>
<feature type="region of interest" description="Disordered" evidence="2">
    <location>
        <begin position="133"/>
        <end position="195"/>
    </location>
</feature>
<accession>A0A1B6GWH8</accession>
<keyword evidence="1" id="KW-0175">Coiled coil</keyword>
<dbReference type="AlphaFoldDB" id="A0A1B6GWH8"/>
<feature type="non-terminal residue" evidence="4">
    <location>
        <position position="1"/>
    </location>
</feature>
<dbReference type="SMART" id="SM00233">
    <property type="entry name" value="PH"/>
    <property type="match status" value="1"/>
</dbReference>
<dbReference type="EMBL" id="GECZ01002983">
    <property type="protein sequence ID" value="JAS66786.1"/>
    <property type="molecule type" value="Transcribed_RNA"/>
</dbReference>
<organism evidence="4">
    <name type="scientific">Cuerna arida</name>
    <dbReference type="NCBI Taxonomy" id="1464854"/>
    <lineage>
        <taxon>Eukaryota</taxon>
        <taxon>Metazoa</taxon>
        <taxon>Ecdysozoa</taxon>
        <taxon>Arthropoda</taxon>
        <taxon>Hexapoda</taxon>
        <taxon>Insecta</taxon>
        <taxon>Pterygota</taxon>
        <taxon>Neoptera</taxon>
        <taxon>Paraneoptera</taxon>
        <taxon>Hemiptera</taxon>
        <taxon>Auchenorrhyncha</taxon>
        <taxon>Membracoidea</taxon>
        <taxon>Cicadellidae</taxon>
        <taxon>Cicadellinae</taxon>
        <taxon>Proconiini</taxon>
        <taxon>Cuerna</taxon>
    </lineage>
</organism>
<dbReference type="Pfam" id="PF00169">
    <property type="entry name" value="PH"/>
    <property type="match status" value="1"/>
</dbReference>
<feature type="compositionally biased region" description="Basic and acidic residues" evidence="2">
    <location>
        <begin position="790"/>
        <end position="801"/>
    </location>
</feature>
<name>A0A1B6GWH8_9HEMI</name>
<evidence type="ECO:0000256" key="1">
    <source>
        <dbReference type="SAM" id="Coils"/>
    </source>
</evidence>
<feature type="region of interest" description="Disordered" evidence="2">
    <location>
        <begin position="413"/>
        <end position="445"/>
    </location>
</feature>
<feature type="compositionally biased region" description="Basic and acidic residues" evidence="2">
    <location>
        <begin position="418"/>
        <end position="436"/>
    </location>
</feature>
<feature type="region of interest" description="Disordered" evidence="2">
    <location>
        <begin position="1"/>
        <end position="104"/>
    </location>
</feature>
<dbReference type="InterPro" id="IPR052212">
    <property type="entry name" value="PH-like_domain"/>
</dbReference>
<gene>
    <name evidence="4" type="ORF">g.42144</name>
</gene>
<evidence type="ECO:0000256" key="2">
    <source>
        <dbReference type="SAM" id="MobiDB-lite"/>
    </source>
</evidence>
<feature type="compositionally biased region" description="Polar residues" evidence="2">
    <location>
        <begin position="71"/>
        <end position="81"/>
    </location>
</feature>
<dbReference type="PANTHER" id="PTHR12156">
    <property type="entry name" value="PLECKSTRIN HOMOLOGY-LIKE DOMAIN, FAMILY B, MEMBER 3"/>
    <property type="match status" value="1"/>
</dbReference>
<evidence type="ECO:0000313" key="4">
    <source>
        <dbReference type="EMBL" id="JAS66786.1"/>
    </source>
</evidence>
<feature type="compositionally biased region" description="Basic and acidic residues" evidence="2">
    <location>
        <begin position="85"/>
        <end position="104"/>
    </location>
</feature>
<feature type="compositionally biased region" description="Basic and acidic residues" evidence="2">
    <location>
        <begin position="829"/>
        <end position="869"/>
    </location>
</feature>
<feature type="region of interest" description="Disordered" evidence="2">
    <location>
        <begin position="790"/>
        <end position="897"/>
    </location>
</feature>
<feature type="coiled-coil region" evidence="1">
    <location>
        <begin position="763"/>
        <end position="790"/>
    </location>
</feature>
<dbReference type="SUPFAM" id="SSF50729">
    <property type="entry name" value="PH domain-like"/>
    <property type="match status" value="1"/>
</dbReference>
<feature type="domain" description="PH" evidence="3">
    <location>
        <begin position="935"/>
        <end position="1037"/>
    </location>
</feature>
<dbReference type="Gene3D" id="2.30.29.30">
    <property type="entry name" value="Pleckstrin-homology domain (PH domain)/Phosphotyrosine-binding domain (PTB)"/>
    <property type="match status" value="1"/>
</dbReference>
<reference evidence="4" key="1">
    <citation type="submission" date="2015-11" db="EMBL/GenBank/DDBJ databases">
        <title>De novo transcriptome assembly of four potential Pierce s Disease insect vectors from Arizona vineyards.</title>
        <authorList>
            <person name="Tassone E.E."/>
        </authorList>
    </citation>
    <scope>NUCLEOTIDE SEQUENCE</scope>
</reference>
<feature type="compositionally biased region" description="Polar residues" evidence="2">
    <location>
        <begin position="138"/>
        <end position="149"/>
    </location>
</feature>
<dbReference type="InterPro" id="IPR011993">
    <property type="entry name" value="PH-like_dom_sf"/>
</dbReference>
<proteinExistence type="predicted"/>
<feature type="compositionally biased region" description="Low complexity" evidence="2">
    <location>
        <begin position="810"/>
        <end position="819"/>
    </location>
</feature>
<dbReference type="PANTHER" id="PTHR12156:SF5">
    <property type="entry name" value="FI18040P1"/>
    <property type="match status" value="1"/>
</dbReference>
<dbReference type="InterPro" id="IPR001849">
    <property type="entry name" value="PH_domain"/>
</dbReference>
<sequence length="1046" mass="119204">PLRLNGENDQRHHGNGNIYQNVCALPNGQFVPRVHSPSPPPQSPNKPLSPRQYNAPSPAFDRNPSYPFRKSVTSPTHSWGSSAEDLSRKGESEVRRKQAETDRLVEQEAERLERQRLDEILLMCADYEKQAQWERQNKPQQNRIITNGSLPRDKRLPSPNSPHYHQVFTYDGESNPTTPDSRTPDLDHKGSPLLDSLKPETVEISSHPPASPRTRIRTIASKDTPSREHALEIIENRLAILNDYEILGPPPPPRNGSRNAVTSSELQNKAISNPTSPSEVKLNALPNSFSCSQIKTESTAYKPCSIAEANALSKYEFFGFNPRNSQELNFQKSTESLISNTSRQRDSLQSTSTQASVTKSSTKIQSEPSWTSADFMAGNNNGNTIKRQDGKNGEYTTEQLIMQLDAIVRESMNTCHNSPDREKMTPSPRSSERDSGIAETTVRDSAIVETARDSDIIEPAANGDKFILPLPDSATQAEILTTLRMERTQLVANLTTLKAKVMDIEQQEDELMRELEIERALVGGELQAQNEKLVSEETRVASLKQRVSECEREMDKCVSQQAERQNQVKRRLDQQQQVLSTLEQQLLKCGDDSELRQELIDSCRQQQELLEAERKSFEDLEFSLLEEEAGWLSRREELQREVSEAMTRCAERRQRLASLQAQRDQAVRHASANTKQLESQLVDLLHRIDEGRLRLKEIDGQLQNPNKAIKLEQEKEKKQSQDDIERISRVTSGAPIEMSCNSLGRRTIASLQEIERNRQLHLAKQGSQVIEEERKRVSELKRRVQDEARAEWEERRQRENNCHSLNSVGSEESSLTSSDLHTESASSEDAEKRLTSEPNENKIEETKNQEKIEQSSHERETDRKDDVQSDSRPMSDASTYSEDQLTIRMRGKSSTNLQRPLTRYLPIRGESLDLRQHIESAGHQVDLCPHVVVDKFSCRGFLHKMTSRFHNWNKRWFVFDRSRRTLTYYSDRSERKPRGGAYFQAIEEVYVDHSNGVKSPNPAVTFVIKSSERTYYLVAPSPEAMRIWVDVIFTGAEGYQEFAHGS</sequence>
<feature type="compositionally biased region" description="Polar residues" evidence="2">
    <location>
        <begin position="337"/>
        <end position="385"/>
    </location>
</feature>
<dbReference type="PROSITE" id="PS50003">
    <property type="entry name" value="PH_DOMAIN"/>
    <property type="match status" value="1"/>
</dbReference>
<feature type="compositionally biased region" description="Polar residues" evidence="2">
    <location>
        <begin position="172"/>
        <end position="181"/>
    </location>
</feature>
<feature type="compositionally biased region" description="Polar residues" evidence="2">
    <location>
        <begin position="870"/>
        <end position="884"/>
    </location>
</feature>
<feature type="coiled-coil region" evidence="1">
    <location>
        <begin position="487"/>
        <end position="655"/>
    </location>
</feature>